<dbReference type="OrthoDB" id="423598at2759"/>
<reference evidence="6" key="1">
    <citation type="submission" date="2021-02" db="EMBL/GenBank/DDBJ databases">
        <authorList>
            <person name="Dougan E. K."/>
            <person name="Rhodes N."/>
            <person name="Thang M."/>
            <person name="Chan C."/>
        </authorList>
    </citation>
    <scope>NUCLEOTIDE SEQUENCE</scope>
</reference>
<organism evidence="6 7">
    <name type="scientific">Symbiodinium necroappetens</name>
    <dbReference type="NCBI Taxonomy" id="1628268"/>
    <lineage>
        <taxon>Eukaryota</taxon>
        <taxon>Sar</taxon>
        <taxon>Alveolata</taxon>
        <taxon>Dinophyceae</taxon>
        <taxon>Suessiales</taxon>
        <taxon>Symbiodiniaceae</taxon>
        <taxon>Symbiodinium</taxon>
    </lineage>
</organism>
<evidence type="ECO:0000256" key="3">
    <source>
        <dbReference type="ARBA" id="ARBA00022531"/>
    </source>
</evidence>
<protein>
    <submittedName>
        <fullName evidence="6">FCPA protein</fullName>
    </submittedName>
</protein>
<feature type="binding site" evidence="5">
    <location>
        <position position="166"/>
    </location>
    <ligand>
        <name>chlorophyll a</name>
        <dbReference type="ChEBI" id="CHEBI:58416"/>
        <label>1</label>
    </ligand>
</feature>
<feature type="binding site" evidence="5">
    <location>
        <position position="218"/>
    </location>
    <ligand>
        <name>chlorophyll a</name>
        <dbReference type="ChEBI" id="CHEBI:58416"/>
        <label>1</label>
    </ligand>
</feature>
<feature type="binding site" evidence="5">
    <location>
        <position position="221"/>
    </location>
    <ligand>
        <name>chlorophyll a</name>
        <dbReference type="ChEBI" id="CHEBI:58416"/>
        <label>1</label>
    </ligand>
</feature>
<dbReference type="GO" id="GO:0016020">
    <property type="term" value="C:membrane"/>
    <property type="evidence" value="ECO:0007669"/>
    <property type="project" value="InterPro"/>
</dbReference>
<gene>
    <name evidence="6" type="primary">FCPA</name>
    <name evidence="6" type="ORF">SNEC2469_LOCUS4807</name>
</gene>
<dbReference type="InterPro" id="IPR001344">
    <property type="entry name" value="Chloro_AB-bd_pln"/>
</dbReference>
<comment type="subcellular location">
    <subcellularLocation>
        <location evidence="1">Plastid</location>
        <location evidence="1">Chloroplast</location>
    </subcellularLocation>
</comment>
<feature type="binding site" evidence="5">
    <location>
        <position position="223"/>
    </location>
    <ligand>
        <name>chlorophyll a</name>
        <dbReference type="ChEBI" id="CHEBI:58416"/>
        <label>1</label>
    </ligand>
</feature>
<evidence type="ECO:0000313" key="6">
    <source>
        <dbReference type="EMBL" id="CAE7246272.1"/>
    </source>
</evidence>
<dbReference type="Proteomes" id="UP000601435">
    <property type="component" value="Unassembled WGS sequence"/>
</dbReference>
<feature type="binding site" evidence="5">
    <location>
        <position position="128"/>
    </location>
    <ligand>
        <name>chlorophyll a</name>
        <dbReference type="ChEBI" id="CHEBI:58416"/>
        <label>1</label>
    </ligand>
</feature>
<sequence length="251" mass="28330">MRDPCLHAWPGLRLHPVLCAAGQVSQQHERMVHQRPAGGSRSHRWSLRRSHAALPRQIGVIDAVGFFDPLGIARNGFWSPLRKAVPRLGFSEDRGQVGFAFGLDSEYEPSDPALNEDEKWFRRLREAELKHGRISMLAAMGFLVAHKVRLPGFGFDVASEGISAGLSNDTWQRISLLIFIFCGQFERNQFRQEAARQIGDFGDPLKLKQYTPEMRLTELINGRVAMLSCLAIFAIEQTTGKPATEVWYPFE</sequence>
<keyword evidence="4" id="KW-0934">Plastid</keyword>
<keyword evidence="7" id="KW-1185">Reference proteome</keyword>
<keyword evidence="5" id="KW-0148">Chlorophyll</keyword>
<evidence type="ECO:0000256" key="2">
    <source>
        <dbReference type="ARBA" id="ARBA00022528"/>
    </source>
</evidence>
<feature type="binding site" evidence="5">
    <location>
        <position position="131"/>
    </location>
    <ligand>
        <name>chlorophyll a</name>
        <dbReference type="ChEBI" id="CHEBI:58416"/>
        <label>1</label>
    </ligand>
</feature>
<dbReference type="EMBL" id="CAJNJA010009384">
    <property type="protein sequence ID" value="CAE7246272.1"/>
    <property type="molecule type" value="Genomic_DNA"/>
</dbReference>
<evidence type="ECO:0000256" key="4">
    <source>
        <dbReference type="ARBA" id="ARBA00022640"/>
    </source>
</evidence>
<dbReference type="GO" id="GO:0016168">
    <property type="term" value="F:chlorophyll binding"/>
    <property type="evidence" value="ECO:0007669"/>
    <property type="project" value="UniProtKB-KW"/>
</dbReference>
<keyword evidence="3" id="KW-0602">Photosynthesis</keyword>
<dbReference type="GO" id="GO:0009507">
    <property type="term" value="C:chloroplast"/>
    <property type="evidence" value="ECO:0007669"/>
    <property type="project" value="UniProtKB-SubCell"/>
</dbReference>
<dbReference type="Gene3D" id="1.10.3460.10">
    <property type="entry name" value="Chlorophyll a/b binding protein domain"/>
    <property type="match status" value="1"/>
</dbReference>
<name>A0A812LSD4_9DINO</name>
<dbReference type="InterPro" id="IPR022796">
    <property type="entry name" value="Chloroa_b-bind"/>
</dbReference>
<dbReference type="SUPFAM" id="SSF103511">
    <property type="entry name" value="Chlorophyll a-b binding protein"/>
    <property type="match status" value="1"/>
</dbReference>
<evidence type="ECO:0000313" key="7">
    <source>
        <dbReference type="Proteomes" id="UP000601435"/>
    </source>
</evidence>
<feature type="binding site" description="axial binding residue" evidence="5">
    <location>
        <position position="184"/>
    </location>
    <ligand>
        <name>chlorophyll b</name>
        <dbReference type="ChEBI" id="CHEBI:61721"/>
        <label>1</label>
    </ligand>
    <ligandPart>
        <name>Mg</name>
        <dbReference type="ChEBI" id="CHEBI:25107"/>
    </ligandPart>
</feature>
<dbReference type="Pfam" id="PF00504">
    <property type="entry name" value="Chloroa_b-bind"/>
    <property type="match status" value="1"/>
</dbReference>
<keyword evidence="5" id="KW-0157">Chromophore</keyword>
<accession>A0A812LSD4</accession>
<proteinExistence type="predicted"/>
<evidence type="ECO:0000256" key="1">
    <source>
        <dbReference type="ARBA" id="ARBA00004229"/>
    </source>
</evidence>
<comment type="caution">
    <text evidence="6">The sequence shown here is derived from an EMBL/GenBank/DDBJ whole genome shotgun (WGS) entry which is preliminary data.</text>
</comment>
<keyword evidence="2" id="KW-0150">Chloroplast</keyword>
<dbReference type="PANTHER" id="PTHR21649">
    <property type="entry name" value="CHLOROPHYLL A/B BINDING PROTEIN"/>
    <property type="match status" value="1"/>
</dbReference>
<feature type="binding site" description="axial binding residue" evidence="5">
    <location>
        <position position="133"/>
    </location>
    <ligand>
        <name>chlorophyll b</name>
        <dbReference type="ChEBI" id="CHEBI:61721"/>
        <label>1</label>
    </ligand>
    <ligandPart>
        <name>Mg</name>
        <dbReference type="ChEBI" id="CHEBI:25107"/>
    </ligandPart>
</feature>
<dbReference type="GO" id="GO:0009765">
    <property type="term" value="P:photosynthesis, light harvesting"/>
    <property type="evidence" value="ECO:0007669"/>
    <property type="project" value="InterPro"/>
</dbReference>
<dbReference type="AlphaFoldDB" id="A0A812LSD4"/>
<evidence type="ECO:0000256" key="5">
    <source>
        <dbReference type="PIRSR" id="PIRSR601344-1"/>
    </source>
</evidence>